<reference evidence="1 2" key="1">
    <citation type="journal article" name="Genome Announc.">
        <title>Improved Draft Genome Sequence of Clostridium pasteurianum Strain ATCC 6013 (DSM 525) Using a Hybrid Next-Generation Sequencing Approach.</title>
        <authorList>
            <person name="Pyne M.E."/>
            <person name="Utturkar S."/>
            <person name="Brown S.D."/>
            <person name="Moo-Young M."/>
            <person name="Chung D.A."/>
            <person name="Chou C.P."/>
        </authorList>
    </citation>
    <scope>NUCLEOTIDE SEQUENCE [LARGE SCALE GENOMIC DNA]</scope>
    <source>
        <strain evidence="1 2">ATCC 6013</strain>
    </source>
</reference>
<sequence length="76" mass="8187">MNLIPDGSFENGGVGWGSGGQLVDDGHSGVHCIRFQNSGGSKTLKNPIVVSLDENTEYHFGTQQVLIIMEQIITKN</sequence>
<accession>A0A837S1R2</accession>
<organism evidence="1 2">
    <name type="scientific">Clostridium pasteurianum DSM 525 = ATCC 6013</name>
    <dbReference type="NCBI Taxonomy" id="1262449"/>
    <lineage>
        <taxon>Bacteria</taxon>
        <taxon>Bacillati</taxon>
        <taxon>Bacillota</taxon>
        <taxon>Clostridia</taxon>
        <taxon>Eubacteriales</taxon>
        <taxon>Clostridiaceae</taxon>
        <taxon>Clostridium</taxon>
    </lineage>
</organism>
<gene>
    <name evidence="1" type="ORF">CP6013_04043</name>
</gene>
<protein>
    <submittedName>
        <fullName evidence="1">Uncharacterized protein</fullName>
    </submittedName>
</protein>
<dbReference type="RefSeq" id="WP_058001189.1">
    <property type="nucleotide sequence ID" value="NZ_JPGY02000002.1"/>
</dbReference>
<evidence type="ECO:0000313" key="1">
    <source>
        <dbReference type="EMBL" id="KRU10751.1"/>
    </source>
</evidence>
<dbReference type="Proteomes" id="UP000028042">
    <property type="component" value="Unassembled WGS sequence"/>
</dbReference>
<proteinExistence type="predicted"/>
<dbReference type="EMBL" id="JPGY02000002">
    <property type="protein sequence ID" value="KRU10751.1"/>
    <property type="molecule type" value="Genomic_DNA"/>
</dbReference>
<dbReference type="AlphaFoldDB" id="A0A837S1R2"/>
<comment type="caution">
    <text evidence="1">The sequence shown here is derived from an EMBL/GenBank/DDBJ whole genome shotgun (WGS) entry which is preliminary data.</text>
</comment>
<name>A0A837S1R2_CLOPA</name>
<evidence type="ECO:0000313" key="2">
    <source>
        <dbReference type="Proteomes" id="UP000028042"/>
    </source>
</evidence>
<dbReference type="Gene3D" id="2.60.120.260">
    <property type="entry name" value="Galactose-binding domain-like"/>
    <property type="match status" value="1"/>
</dbReference>